<gene>
    <name evidence="2" type="ORF">Phou_048300</name>
</gene>
<protein>
    <submittedName>
        <fullName evidence="2">Uncharacterized protein</fullName>
    </submittedName>
</protein>
<reference evidence="2 3" key="2">
    <citation type="submission" date="2020-03" db="EMBL/GenBank/DDBJ databases">
        <authorList>
            <person name="Ichikawa N."/>
            <person name="Kimura A."/>
            <person name="Kitahashi Y."/>
            <person name="Uohara A."/>
        </authorList>
    </citation>
    <scope>NUCLEOTIDE SEQUENCE [LARGE SCALE GENOMIC DNA]</scope>
    <source>
        <strain evidence="2 3">NBRC 108639</strain>
    </source>
</reference>
<organism evidence="2 3">
    <name type="scientific">Phytohabitans houttuyneae</name>
    <dbReference type="NCBI Taxonomy" id="1076126"/>
    <lineage>
        <taxon>Bacteria</taxon>
        <taxon>Bacillati</taxon>
        <taxon>Actinomycetota</taxon>
        <taxon>Actinomycetes</taxon>
        <taxon>Micromonosporales</taxon>
        <taxon>Micromonosporaceae</taxon>
    </lineage>
</organism>
<evidence type="ECO:0000256" key="1">
    <source>
        <dbReference type="SAM" id="MobiDB-lite"/>
    </source>
</evidence>
<name>A0A6V8KB59_9ACTN</name>
<evidence type="ECO:0000313" key="2">
    <source>
        <dbReference type="EMBL" id="GFJ80650.1"/>
    </source>
</evidence>
<accession>A0A6V8KB59</accession>
<sequence length="115" mass="12093">MQAAARHVRDAAAGRVGPRVDDRAGRGDLRDVAADQVGAEELSAEREGGDLRGRVRRVRPDAARGEPQPLAQRPLLGGQVAAVVGEQPSGLGDQALAGGLHVEHPERVRTVLWTG</sequence>
<proteinExistence type="predicted"/>
<comment type="caution">
    <text evidence="2">The sequence shown here is derived from an EMBL/GenBank/DDBJ whole genome shotgun (WGS) entry which is preliminary data.</text>
</comment>
<dbReference type="AlphaFoldDB" id="A0A6V8KB59"/>
<reference evidence="2 3" key="1">
    <citation type="submission" date="2020-03" db="EMBL/GenBank/DDBJ databases">
        <title>Whole genome shotgun sequence of Phytohabitans houttuyneae NBRC 108639.</title>
        <authorList>
            <person name="Komaki H."/>
            <person name="Tamura T."/>
        </authorList>
    </citation>
    <scope>NUCLEOTIDE SEQUENCE [LARGE SCALE GENOMIC DNA]</scope>
    <source>
        <strain evidence="2 3">NBRC 108639</strain>
    </source>
</reference>
<feature type="region of interest" description="Disordered" evidence="1">
    <location>
        <begin position="1"/>
        <end position="74"/>
    </location>
</feature>
<dbReference type="EMBL" id="BLPF01000001">
    <property type="protein sequence ID" value="GFJ80650.1"/>
    <property type="molecule type" value="Genomic_DNA"/>
</dbReference>
<feature type="compositionally biased region" description="Basic and acidic residues" evidence="1">
    <location>
        <begin position="7"/>
        <end position="33"/>
    </location>
</feature>
<feature type="compositionally biased region" description="Basic and acidic residues" evidence="1">
    <location>
        <begin position="43"/>
        <end position="64"/>
    </location>
</feature>
<keyword evidence="3" id="KW-1185">Reference proteome</keyword>
<dbReference type="Proteomes" id="UP000482800">
    <property type="component" value="Unassembled WGS sequence"/>
</dbReference>
<evidence type="ECO:0000313" key="3">
    <source>
        <dbReference type="Proteomes" id="UP000482800"/>
    </source>
</evidence>